<name>A0A412B1E6_9FIRM</name>
<protein>
    <submittedName>
        <fullName evidence="1">Uncharacterized protein</fullName>
    </submittedName>
</protein>
<accession>A0A412B1E6</accession>
<proteinExistence type="predicted"/>
<comment type="caution">
    <text evidence="1">The sequence shown here is derived from an EMBL/GenBank/DDBJ whole genome shotgun (WGS) entry which is preliminary data.</text>
</comment>
<evidence type="ECO:0000313" key="1">
    <source>
        <dbReference type="EMBL" id="RGQ44768.1"/>
    </source>
</evidence>
<evidence type="ECO:0000313" key="2">
    <source>
        <dbReference type="Proteomes" id="UP000284751"/>
    </source>
</evidence>
<sequence>MLLIKLAGKFGLAARNYCDREPAPPARTGAAEIFIKAGKAGWKISQPALPAFANYLDHLNFPGEEGDLL</sequence>
<reference evidence="1 2" key="1">
    <citation type="submission" date="2018-08" db="EMBL/GenBank/DDBJ databases">
        <title>A genome reference for cultivated species of the human gut microbiota.</title>
        <authorList>
            <person name="Zou Y."/>
            <person name="Xue W."/>
            <person name="Luo G."/>
        </authorList>
    </citation>
    <scope>NUCLEOTIDE SEQUENCE [LARGE SCALE GENOMIC DNA]</scope>
    <source>
        <strain evidence="1 2">AF28-26</strain>
    </source>
</reference>
<dbReference type="AlphaFoldDB" id="A0A412B1E6"/>
<organism evidence="1 2">
    <name type="scientific">[Clostridium] leptum</name>
    <dbReference type="NCBI Taxonomy" id="1535"/>
    <lineage>
        <taxon>Bacteria</taxon>
        <taxon>Bacillati</taxon>
        <taxon>Bacillota</taxon>
        <taxon>Clostridia</taxon>
        <taxon>Eubacteriales</taxon>
        <taxon>Oscillospiraceae</taxon>
        <taxon>Oscillospiraceae incertae sedis</taxon>
    </lineage>
</organism>
<gene>
    <name evidence="1" type="ORF">DWY99_00270</name>
</gene>
<dbReference type="Proteomes" id="UP000284751">
    <property type="component" value="Unassembled WGS sequence"/>
</dbReference>
<dbReference type="EMBL" id="QRTC01000001">
    <property type="protein sequence ID" value="RGQ44768.1"/>
    <property type="molecule type" value="Genomic_DNA"/>
</dbReference>